<evidence type="ECO:0008006" key="4">
    <source>
        <dbReference type="Google" id="ProtNLM"/>
    </source>
</evidence>
<gene>
    <name evidence="2" type="ORF">HYDPIDRAFT_73152</name>
</gene>
<sequence>WADSTLSKYQGVIEQFHGFCQSERIHMRLRLPTSEDLLCAFAASRVGLLAGNTVQNYMAVVKAWHIYNNARWLGGVRLRYILNGVKNLAPATSKRPPRPPITRAMFLLLAHFMVLSDTFDACCFAAACFAMWAQCRLGE</sequence>
<keyword evidence="3" id="KW-1185">Reference proteome</keyword>
<proteinExistence type="predicted"/>
<accession>A0A0C9W5J5</accession>
<feature type="non-terminal residue" evidence="2">
    <location>
        <position position="1"/>
    </location>
</feature>
<evidence type="ECO:0000313" key="3">
    <source>
        <dbReference type="Proteomes" id="UP000053820"/>
    </source>
</evidence>
<feature type="non-terminal residue" evidence="2">
    <location>
        <position position="139"/>
    </location>
</feature>
<name>A0A0C9W5J5_9AGAM</name>
<dbReference type="OrthoDB" id="3262705at2759"/>
<dbReference type="AlphaFoldDB" id="A0A0C9W5J5"/>
<evidence type="ECO:0000256" key="1">
    <source>
        <dbReference type="ARBA" id="ARBA00023125"/>
    </source>
</evidence>
<dbReference type="GO" id="GO:0003677">
    <property type="term" value="F:DNA binding"/>
    <property type="evidence" value="ECO:0007669"/>
    <property type="project" value="UniProtKB-KW"/>
</dbReference>
<reference evidence="2 3" key="1">
    <citation type="submission" date="2014-04" db="EMBL/GenBank/DDBJ databases">
        <title>Evolutionary Origins and Diversification of the Mycorrhizal Mutualists.</title>
        <authorList>
            <consortium name="DOE Joint Genome Institute"/>
            <consortium name="Mycorrhizal Genomics Consortium"/>
            <person name="Kohler A."/>
            <person name="Kuo A."/>
            <person name="Nagy L.G."/>
            <person name="Floudas D."/>
            <person name="Copeland A."/>
            <person name="Barry K.W."/>
            <person name="Cichocki N."/>
            <person name="Veneault-Fourrey C."/>
            <person name="LaButti K."/>
            <person name="Lindquist E.A."/>
            <person name="Lipzen A."/>
            <person name="Lundell T."/>
            <person name="Morin E."/>
            <person name="Murat C."/>
            <person name="Riley R."/>
            <person name="Ohm R."/>
            <person name="Sun H."/>
            <person name="Tunlid A."/>
            <person name="Henrissat B."/>
            <person name="Grigoriev I.V."/>
            <person name="Hibbett D.S."/>
            <person name="Martin F."/>
        </authorList>
    </citation>
    <scope>NUCLEOTIDE SEQUENCE [LARGE SCALE GENOMIC DNA]</scope>
    <source>
        <strain evidence="2 3">MD-312</strain>
    </source>
</reference>
<organism evidence="2 3">
    <name type="scientific">Hydnomerulius pinastri MD-312</name>
    <dbReference type="NCBI Taxonomy" id="994086"/>
    <lineage>
        <taxon>Eukaryota</taxon>
        <taxon>Fungi</taxon>
        <taxon>Dikarya</taxon>
        <taxon>Basidiomycota</taxon>
        <taxon>Agaricomycotina</taxon>
        <taxon>Agaricomycetes</taxon>
        <taxon>Agaricomycetidae</taxon>
        <taxon>Boletales</taxon>
        <taxon>Boletales incertae sedis</taxon>
        <taxon>Leucogyrophana</taxon>
    </lineage>
</organism>
<dbReference type="EMBL" id="KN840072">
    <property type="protein sequence ID" value="KIJ57871.1"/>
    <property type="molecule type" value="Genomic_DNA"/>
</dbReference>
<dbReference type="HOGENOM" id="CLU_003292_7_2_1"/>
<dbReference type="SUPFAM" id="SSF47823">
    <property type="entry name" value="lambda integrase-like, N-terminal domain"/>
    <property type="match status" value="1"/>
</dbReference>
<keyword evidence="1" id="KW-0238">DNA-binding</keyword>
<dbReference type="InterPro" id="IPR010998">
    <property type="entry name" value="Integrase_recombinase_N"/>
</dbReference>
<evidence type="ECO:0000313" key="2">
    <source>
        <dbReference type="EMBL" id="KIJ57871.1"/>
    </source>
</evidence>
<dbReference type="Gene3D" id="1.10.150.130">
    <property type="match status" value="1"/>
</dbReference>
<protein>
    <recommendedName>
        <fullName evidence="4">Core-binding (CB) domain-containing protein</fullName>
    </recommendedName>
</protein>
<dbReference type="Proteomes" id="UP000053820">
    <property type="component" value="Unassembled WGS sequence"/>
</dbReference>